<feature type="chain" id="PRO_5018714874" evidence="2">
    <location>
        <begin position="30"/>
        <end position="274"/>
    </location>
</feature>
<evidence type="ECO:0000256" key="1">
    <source>
        <dbReference type="ARBA" id="ARBA00022729"/>
    </source>
</evidence>
<comment type="caution">
    <text evidence="4">The sequence shown here is derived from an EMBL/GenBank/DDBJ whole genome shotgun (WGS) entry which is preliminary data.</text>
</comment>
<name>A0A3S3QLW9_9FLAO</name>
<evidence type="ECO:0000256" key="2">
    <source>
        <dbReference type="SAM" id="SignalP"/>
    </source>
</evidence>
<evidence type="ECO:0000313" key="4">
    <source>
        <dbReference type="EMBL" id="RWX01572.1"/>
    </source>
</evidence>
<dbReference type="Pfam" id="PF18962">
    <property type="entry name" value="Por_Secre_tail"/>
    <property type="match status" value="1"/>
</dbReference>
<reference evidence="4 5" key="1">
    <citation type="submission" date="2019-01" db="EMBL/GenBank/DDBJ databases">
        <title>Flavobacterium sp. nov.,isolated from freshwater.</title>
        <authorList>
            <person name="Zhang R."/>
            <person name="Du Z.-J."/>
        </authorList>
    </citation>
    <scope>NUCLEOTIDE SEQUENCE [LARGE SCALE GENOMIC DNA]</scope>
    <source>
        <strain evidence="4 5">1E403</strain>
    </source>
</reference>
<sequence>MNLTNTIRMKKYILFYAALLVGMVSYSQCDPVATLDEDFSGFNVPFGGFPQNCWTVIGAFIHTEERGTPPNQYAQFYNAMMQNGSSYLVTPELISIDAQHQFSFDIFKILTNGIFNPNIILFTVGTFNTLDNTRVFTPITSSMVVPNEPVTHTMIIDADVDQKYIAILFSSNSTQMFAGIDNIKYDAVAGTKDFAKTSFSIYPNPTIDRNITINSNLDSKADVNIYTLTGMKVYTGELNGTGAQNLNLSSLSAGMYIIKVTTGSFSESKKLVLQ</sequence>
<feature type="domain" description="Secretion system C-terminal sorting" evidence="3">
    <location>
        <begin position="201"/>
        <end position="272"/>
    </location>
</feature>
<organism evidence="4 5">
    <name type="scientific">Flavobacterium cerinum</name>
    <dbReference type="NCBI Taxonomy" id="2502784"/>
    <lineage>
        <taxon>Bacteria</taxon>
        <taxon>Pseudomonadati</taxon>
        <taxon>Bacteroidota</taxon>
        <taxon>Flavobacteriia</taxon>
        <taxon>Flavobacteriales</taxon>
        <taxon>Flavobacteriaceae</taxon>
        <taxon>Flavobacterium</taxon>
    </lineage>
</organism>
<proteinExistence type="predicted"/>
<gene>
    <name evidence="4" type="ORF">EPI11_06375</name>
</gene>
<dbReference type="EMBL" id="SBII01000003">
    <property type="protein sequence ID" value="RWX01572.1"/>
    <property type="molecule type" value="Genomic_DNA"/>
</dbReference>
<keyword evidence="1 2" id="KW-0732">Signal</keyword>
<keyword evidence="5" id="KW-1185">Reference proteome</keyword>
<dbReference type="NCBIfam" id="TIGR04183">
    <property type="entry name" value="Por_Secre_tail"/>
    <property type="match status" value="1"/>
</dbReference>
<accession>A0A3S3QLW9</accession>
<dbReference type="InterPro" id="IPR026444">
    <property type="entry name" value="Secre_tail"/>
</dbReference>
<evidence type="ECO:0000259" key="3">
    <source>
        <dbReference type="Pfam" id="PF18962"/>
    </source>
</evidence>
<feature type="signal peptide" evidence="2">
    <location>
        <begin position="1"/>
        <end position="29"/>
    </location>
</feature>
<protein>
    <submittedName>
        <fullName evidence="4">T9SS type A sorting domain-containing protein</fullName>
    </submittedName>
</protein>
<dbReference type="OrthoDB" id="629570at2"/>
<dbReference type="Proteomes" id="UP000287527">
    <property type="component" value="Unassembled WGS sequence"/>
</dbReference>
<dbReference type="AlphaFoldDB" id="A0A3S3QLW9"/>
<evidence type="ECO:0000313" key="5">
    <source>
        <dbReference type="Proteomes" id="UP000287527"/>
    </source>
</evidence>